<dbReference type="AlphaFoldDB" id="A0A118F161"/>
<evidence type="ECO:0000313" key="6">
    <source>
        <dbReference type="Proteomes" id="UP000243975"/>
    </source>
</evidence>
<dbReference type="PANTHER" id="PTHR32444">
    <property type="entry name" value="BULB-TYPE LECTIN DOMAIN-CONTAINING PROTEIN"/>
    <property type="match status" value="1"/>
</dbReference>
<reference evidence="5 6" key="1">
    <citation type="journal article" date="2016" name="Sci. Rep.">
        <title>The genome sequence of the outbreeding globe artichoke constructed de novo incorporating a phase-aware low-pass sequencing strategy of F1 progeny.</title>
        <authorList>
            <person name="Scaglione D."/>
            <person name="Reyes-Chin-Wo S."/>
            <person name="Acquadro A."/>
            <person name="Froenicke L."/>
            <person name="Portis E."/>
            <person name="Beitel C."/>
            <person name="Tirone M."/>
            <person name="Mauro R."/>
            <person name="Lo Monaco A."/>
            <person name="Mauromicale G."/>
            <person name="Faccioli P."/>
            <person name="Cattivelli L."/>
            <person name="Rieseberg L."/>
            <person name="Michelmore R."/>
            <person name="Lanteri S."/>
        </authorList>
    </citation>
    <scope>NUCLEOTIDE SEQUENCE [LARGE SCALE GENOMIC DNA]</scope>
    <source>
        <strain evidence="5">2C</strain>
    </source>
</reference>
<evidence type="ECO:0000259" key="4">
    <source>
        <dbReference type="Pfam" id="PF01453"/>
    </source>
</evidence>
<feature type="non-terminal residue" evidence="5">
    <location>
        <position position="61"/>
    </location>
</feature>
<dbReference type="PANTHER" id="PTHR32444:SF235">
    <property type="entry name" value="OS01G0783900 PROTEIN"/>
    <property type="match status" value="1"/>
</dbReference>
<evidence type="ECO:0000256" key="3">
    <source>
        <dbReference type="SAM" id="MobiDB-lite"/>
    </source>
</evidence>
<dbReference type="EMBL" id="LEKV01009914">
    <property type="protein sequence ID" value="KVF01572.1"/>
    <property type="molecule type" value="Genomic_DNA"/>
</dbReference>
<dbReference type="InterPro" id="IPR001480">
    <property type="entry name" value="Bulb-type_lectin_dom"/>
</dbReference>
<keyword evidence="2" id="KW-0325">Glycoprotein</keyword>
<comment type="caution">
    <text evidence="5">The sequence shown here is derived from an EMBL/GenBank/DDBJ whole genome shotgun (WGS) entry which is preliminary data.</text>
</comment>
<dbReference type="Proteomes" id="UP000243975">
    <property type="component" value="Unassembled WGS sequence"/>
</dbReference>
<sequence>MLKWLDSGNAVLIDIASDTIKWQSFLDPPDTFLPGMKTDSDLTLTSSKRLDDPSPRGFEFR</sequence>
<keyword evidence="1" id="KW-0732">Signal</keyword>
<evidence type="ECO:0000256" key="1">
    <source>
        <dbReference type="ARBA" id="ARBA00022729"/>
    </source>
</evidence>
<feature type="domain" description="Bulb-type lectin" evidence="4">
    <location>
        <begin position="3"/>
        <end position="48"/>
    </location>
</feature>
<protein>
    <submittedName>
        <fullName evidence="5">Bulb-type lectin domain-containing protein</fullName>
    </submittedName>
</protein>
<dbReference type="SUPFAM" id="SSF51110">
    <property type="entry name" value="alpha-D-mannose-specific plant lectins"/>
    <property type="match status" value="1"/>
</dbReference>
<feature type="compositionally biased region" description="Basic and acidic residues" evidence="3">
    <location>
        <begin position="48"/>
        <end position="61"/>
    </location>
</feature>
<accession>A0A118F161</accession>
<evidence type="ECO:0000256" key="2">
    <source>
        <dbReference type="ARBA" id="ARBA00023180"/>
    </source>
</evidence>
<dbReference type="Gramene" id="KVF01572">
    <property type="protein sequence ID" value="KVF01572"/>
    <property type="gene ID" value="Ccrd_026873"/>
</dbReference>
<proteinExistence type="predicted"/>
<feature type="region of interest" description="Disordered" evidence="3">
    <location>
        <begin position="37"/>
        <end position="61"/>
    </location>
</feature>
<name>A0A118F161_CYNCS</name>
<keyword evidence="6" id="KW-1185">Reference proteome</keyword>
<gene>
    <name evidence="5" type="ORF">Ccrd_026873</name>
</gene>
<dbReference type="Pfam" id="PF01453">
    <property type="entry name" value="B_lectin"/>
    <property type="match status" value="1"/>
</dbReference>
<organism evidence="5 6">
    <name type="scientific">Cynara cardunculus var. scolymus</name>
    <name type="common">Globe artichoke</name>
    <name type="synonym">Cynara scolymus</name>
    <dbReference type="NCBI Taxonomy" id="59895"/>
    <lineage>
        <taxon>Eukaryota</taxon>
        <taxon>Viridiplantae</taxon>
        <taxon>Streptophyta</taxon>
        <taxon>Embryophyta</taxon>
        <taxon>Tracheophyta</taxon>
        <taxon>Spermatophyta</taxon>
        <taxon>Magnoliopsida</taxon>
        <taxon>eudicotyledons</taxon>
        <taxon>Gunneridae</taxon>
        <taxon>Pentapetalae</taxon>
        <taxon>asterids</taxon>
        <taxon>campanulids</taxon>
        <taxon>Asterales</taxon>
        <taxon>Asteraceae</taxon>
        <taxon>Carduoideae</taxon>
        <taxon>Cardueae</taxon>
        <taxon>Carduinae</taxon>
        <taxon>Cynara</taxon>
    </lineage>
</organism>
<evidence type="ECO:0000313" key="5">
    <source>
        <dbReference type="EMBL" id="KVF01572.1"/>
    </source>
</evidence>
<dbReference type="InterPro" id="IPR036426">
    <property type="entry name" value="Bulb-type_lectin_dom_sf"/>
</dbReference>